<dbReference type="KEGG" id="bgok:Pr1d_02970"/>
<sequence length="382" mass="45007">MSVLEERVATPRRKRVVKNPVPWYTPRFWHGMRFSTWVRTLAHNQFDVSFTKLHTATSITFISGLNSLLATLDRLFYSRKVEQVELAQPPIFILGHWRAGTTFLHELLICDPTHTYPNTYQCFVPHHFVLTEKWLAPLTSKLIPSRRPMDNMAAGWQRPQEDEFALCNLGVPTPYLSMLFPKRGEAYPEYLDLQSLEQSQRRAWGNALHHFFKRVTLRDSRRIVVKSPPHTARVRTLCELYPKAKFVHIVRDPYDLFVSTMGLWKSLNEVQRMQGLGDQDWVEEYVLGSLDRMYAAYEVDRKQLAQNQIVELRYEDLVQDPLNCVRQLYADLELGDFSRVEPAIKEHLAAVKNYHPNHYELGDEKREMIRQRWASYFENYGY</sequence>
<dbReference type="GO" id="GO:0016740">
    <property type="term" value="F:transferase activity"/>
    <property type="evidence" value="ECO:0007669"/>
    <property type="project" value="UniProtKB-KW"/>
</dbReference>
<dbReference type="EMBL" id="CP042913">
    <property type="protein sequence ID" value="QEG33036.1"/>
    <property type="molecule type" value="Genomic_DNA"/>
</dbReference>
<evidence type="ECO:0000313" key="1">
    <source>
        <dbReference type="EMBL" id="QEG33036.1"/>
    </source>
</evidence>
<dbReference type="PANTHER" id="PTHR36451:SF1">
    <property type="entry name" value="OMEGA-HYDROXY-BETA-DIHYDROMENAQUINONE-9 SULFOTRANSFERASE STF3"/>
    <property type="match status" value="1"/>
</dbReference>
<dbReference type="RefSeq" id="WP_148071846.1">
    <property type="nucleotide sequence ID" value="NZ_CP042913.1"/>
</dbReference>
<dbReference type="AlphaFoldDB" id="A0A5B9Q833"/>
<dbReference type="InterPro" id="IPR052736">
    <property type="entry name" value="Stf3_sulfotransferase"/>
</dbReference>
<dbReference type="Gene3D" id="3.40.50.300">
    <property type="entry name" value="P-loop containing nucleotide triphosphate hydrolases"/>
    <property type="match status" value="1"/>
</dbReference>
<keyword evidence="1" id="KW-0808">Transferase</keyword>
<dbReference type="PANTHER" id="PTHR36451">
    <property type="entry name" value="PAPS-DEPENDENT SULFOTRANSFERASE STF3"/>
    <property type="match status" value="1"/>
</dbReference>
<dbReference type="Proteomes" id="UP000323917">
    <property type="component" value="Chromosome"/>
</dbReference>
<organism evidence="1 2">
    <name type="scientific">Bythopirellula goksoeyrii</name>
    <dbReference type="NCBI Taxonomy" id="1400387"/>
    <lineage>
        <taxon>Bacteria</taxon>
        <taxon>Pseudomonadati</taxon>
        <taxon>Planctomycetota</taxon>
        <taxon>Planctomycetia</taxon>
        <taxon>Pirellulales</taxon>
        <taxon>Lacipirellulaceae</taxon>
        <taxon>Bythopirellula</taxon>
    </lineage>
</organism>
<name>A0A5B9Q833_9BACT</name>
<accession>A0A5B9Q833</accession>
<gene>
    <name evidence="1" type="ORF">Pr1d_02970</name>
</gene>
<keyword evidence="2" id="KW-1185">Reference proteome</keyword>
<dbReference type="OrthoDB" id="9777890at2"/>
<proteinExistence type="predicted"/>
<protein>
    <submittedName>
        <fullName evidence="1">Sulfotransferase domain protein</fullName>
    </submittedName>
</protein>
<evidence type="ECO:0000313" key="2">
    <source>
        <dbReference type="Proteomes" id="UP000323917"/>
    </source>
</evidence>
<reference evidence="1 2" key="1">
    <citation type="submission" date="2019-08" db="EMBL/GenBank/DDBJ databases">
        <title>Deep-cultivation of Planctomycetes and their phenomic and genomic characterization uncovers novel biology.</title>
        <authorList>
            <person name="Wiegand S."/>
            <person name="Jogler M."/>
            <person name="Boedeker C."/>
            <person name="Pinto D."/>
            <person name="Vollmers J."/>
            <person name="Rivas-Marin E."/>
            <person name="Kohn T."/>
            <person name="Peeters S.H."/>
            <person name="Heuer A."/>
            <person name="Rast P."/>
            <person name="Oberbeckmann S."/>
            <person name="Bunk B."/>
            <person name="Jeske O."/>
            <person name="Meyerdierks A."/>
            <person name="Storesund J.E."/>
            <person name="Kallscheuer N."/>
            <person name="Luecker S."/>
            <person name="Lage O.M."/>
            <person name="Pohl T."/>
            <person name="Merkel B.J."/>
            <person name="Hornburger P."/>
            <person name="Mueller R.-W."/>
            <person name="Bruemmer F."/>
            <person name="Labrenz M."/>
            <person name="Spormann A.M."/>
            <person name="Op den Camp H."/>
            <person name="Overmann J."/>
            <person name="Amann R."/>
            <person name="Jetten M.S.M."/>
            <person name="Mascher T."/>
            <person name="Medema M.H."/>
            <person name="Devos D.P."/>
            <person name="Kaster A.-K."/>
            <person name="Ovreas L."/>
            <person name="Rohde M."/>
            <person name="Galperin M.Y."/>
            <person name="Jogler C."/>
        </authorList>
    </citation>
    <scope>NUCLEOTIDE SEQUENCE [LARGE SCALE GENOMIC DNA]</scope>
    <source>
        <strain evidence="1 2">Pr1d</strain>
    </source>
</reference>
<dbReference type="InterPro" id="IPR027417">
    <property type="entry name" value="P-loop_NTPase"/>
</dbReference>
<dbReference type="SUPFAM" id="SSF52540">
    <property type="entry name" value="P-loop containing nucleoside triphosphate hydrolases"/>
    <property type="match status" value="1"/>
</dbReference>
<dbReference type="Pfam" id="PF13469">
    <property type="entry name" value="Sulfotransfer_3"/>
    <property type="match status" value="1"/>
</dbReference>